<dbReference type="Proteomes" id="UP000770889">
    <property type="component" value="Unassembled WGS sequence"/>
</dbReference>
<dbReference type="PANTHER" id="PTHR43228">
    <property type="entry name" value="TWO-COMPONENT RESPONSE REGULATOR"/>
    <property type="match status" value="1"/>
</dbReference>
<dbReference type="GO" id="GO:0000160">
    <property type="term" value="P:phosphorelay signal transduction system"/>
    <property type="evidence" value="ECO:0007669"/>
    <property type="project" value="InterPro"/>
</dbReference>
<feature type="modified residue" description="4-aspartylphosphate" evidence="1">
    <location>
        <position position="59"/>
    </location>
</feature>
<dbReference type="InterPro" id="IPR011006">
    <property type="entry name" value="CheY-like_superfamily"/>
</dbReference>
<dbReference type="InterPro" id="IPR011990">
    <property type="entry name" value="TPR-like_helical_dom_sf"/>
</dbReference>
<protein>
    <submittedName>
        <fullName evidence="3">Response regulator</fullName>
    </submittedName>
</protein>
<dbReference type="SMART" id="SM00448">
    <property type="entry name" value="REC"/>
    <property type="match status" value="1"/>
</dbReference>
<gene>
    <name evidence="3" type="ORF">KME65_07980</name>
</gene>
<dbReference type="EMBL" id="JAHHGM010000006">
    <property type="protein sequence ID" value="MBT2988890.1"/>
    <property type="molecule type" value="Genomic_DNA"/>
</dbReference>
<dbReference type="PROSITE" id="PS50110">
    <property type="entry name" value="RESPONSE_REGULATORY"/>
    <property type="match status" value="1"/>
</dbReference>
<feature type="domain" description="Response regulatory" evidence="2">
    <location>
        <begin position="9"/>
        <end position="128"/>
    </location>
</feature>
<dbReference type="PANTHER" id="PTHR43228:SF1">
    <property type="entry name" value="TWO-COMPONENT RESPONSE REGULATOR ARR22"/>
    <property type="match status" value="1"/>
</dbReference>
<keyword evidence="1" id="KW-0597">Phosphoprotein</keyword>
<dbReference type="InterPro" id="IPR001789">
    <property type="entry name" value="Sig_transdc_resp-reg_receiver"/>
</dbReference>
<evidence type="ECO:0000259" key="2">
    <source>
        <dbReference type="PROSITE" id="PS50110"/>
    </source>
</evidence>
<evidence type="ECO:0000256" key="1">
    <source>
        <dbReference type="PROSITE-ProRule" id="PRU00169"/>
    </source>
</evidence>
<dbReference type="Gene3D" id="3.40.50.2300">
    <property type="match status" value="1"/>
</dbReference>
<comment type="caution">
    <text evidence="3">The sequence shown here is derived from an EMBL/GenBank/DDBJ whole genome shotgun (WGS) entry which is preliminary data.</text>
</comment>
<evidence type="ECO:0000313" key="4">
    <source>
        <dbReference type="Proteomes" id="UP000770889"/>
    </source>
</evidence>
<dbReference type="SUPFAM" id="SSF52172">
    <property type="entry name" value="CheY-like"/>
    <property type="match status" value="1"/>
</dbReference>
<accession>A0A944MDA0</accession>
<organism evidence="3 4">
    <name type="scientific">Candidatus Thiodiazotropha taylori</name>
    <dbReference type="NCBI Taxonomy" id="2792791"/>
    <lineage>
        <taxon>Bacteria</taxon>
        <taxon>Pseudomonadati</taxon>
        <taxon>Pseudomonadota</taxon>
        <taxon>Gammaproteobacteria</taxon>
        <taxon>Chromatiales</taxon>
        <taxon>Sedimenticolaceae</taxon>
        <taxon>Candidatus Thiodiazotropha</taxon>
    </lineage>
</organism>
<dbReference type="Gene3D" id="1.25.40.10">
    <property type="entry name" value="Tetratricopeptide repeat domain"/>
    <property type="match status" value="1"/>
</dbReference>
<dbReference type="SUPFAM" id="SSF48452">
    <property type="entry name" value="TPR-like"/>
    <property type="match status" value="1"/>
</dbReference>
<evidence type="ECO:0000313" key="3">
    <source>
        <dbReference type="EMBL" id="MBT2988890.1"/>
    </source>
</evidence>
<dbReference type="Pfam" id="PF00072">
    <property type="entry name" value="Response_reg"/>
    <property type="match status" value="1"/>
</dbReference>
<dbReference type="InterPro" id="IPR052048">
    <property type="entry name" value="ST_Response_Regulator"/>
</dbReference>
<dbReference type="CDD" id="cd17589">
    <property type="entry name" value="REC_TPR"/>
    <property type="match status" value="1"/>
</dbReference>
<proteinExistence type="predicted"/>
<reference evidence="3 4" key="1">
    <citation type="submission" date="2021-05" db="EMBL/GenBank/DDBJ databases">
        <title>Genetic and Functional Diversity in Clade A Lucinid endosymbionts from the Bahamas.</title>
        <authorList>
            <person name="Giani N.M."/>
            <person name="Engel A.S."/>
            <person name="Campbell B.J."/>
        </authorList>
    </citation>
    <scope>NUCLEOTIDE SEQUENCE [LARGE SCALE GENOMIC DNA]</scope>
    <source>
        <strain evidence="3">LUC16012Gg_MoonRockCtena</strain>
    </source>
</reference>
<sequence>MDEQQQHLRYLIIDDFDQMRVSFKGMLSCYGATDVTTVSSGEKALKLLANNSYDVVICDYNLGEGKDGQQVLEESRYLGYLGHAATFFMITAESNMPMVMSALEHQPDDYMVKPINRDVLHHRLTVALKRKRQLKEIDDALVRDDKLAAIELCRGRRGKDLKQRLYLAKLQAELCLDIKHYSEAEKIYKEILEIRDFPWARFGLCKIRFLTADYESAETGFRELIEQNHLYLEVYDWLVKLLQARDETLEAQQLLQDAVQLSPKAVARQRKLGKLAEINGDIDGAERAYQAAIRWGRYSCFAKANEYRRLAEIYQNRGSISRVVRLLIEGRKRFSTQPVERIQMLCGQALSQRRHQGTSAIIDDYLEEVMRLIDAHKRDMTANHLFTTADECFQLAKHEEAMQLLQILLSNHHDDDTWVERVTELMLRHGRERDVEQLIAIARGELEEIHVKCTELLRNERLQQAITVLNEAIDQYPRNRTLMLMAAGAMINYMHDNGMDHGYHFRCRFSLNRLLERDRQDRDAGRFLKMLNKITPPRVEESVGEQYG</sequence>
<name>A0A944MDA0_9GAMM</name>
<dbReference type="AlphaFoldDB" id="A0A944MDA0"/>